<keyword evidence="3" id="KW-1185">Reference proteome</keyword>
<dbReference type="RefSeq" id="WP_164678599.1">
    <property type="nucleotide sequence ID" value="NZ_CP049057.1"/>
</dbReference>
<reference evidence="2 3" key="1">
    <citation type="submission" date="2020-02" db="EMBL/GenBank/DDBJ databases">
        <title>Complete genome sequence of Flavobacteriaceae bacterium.</title>
        <authorList>
            <person name="Kim S.-J."/>
            <person name="Kim Y.-S."/>
            <person name="Kim K.-H."/>
        </authorList>
    </citation>
    <scope>NUCLEOTIDE SEQUENCE [LARGE SCALE GENOMIC DNA]</scope>
    <source>
        <strain evidence="2 3">RR4-40</strain>
    </source>
</reference>
<accession>A0A6G6GJ07</accession>
<dbReference type="SUPFAM" id="SSF53720">
    <property type="entry name" value="ALDH-like"/>
    <property type="match status" value="1"/>
</dbReference>
<dbReference type="InterPro" id="IPR016161">
    <property type="entry name" value="Ald_DH/histidinol_DH"/>
</dbReference>
<sequence>MQLQQRINAFIELGTFLKHFASETSAIEAPINENKVHFEAMQSAIVSAKNTNGWFTDDNLAYAFKSWSEALTQEQLTNWLSPYKISEERTAKAISIVMAGNIPLVGFHDFLCVLLAGHKAIAKVSSNDAALLPVLSNFLIAQEPAFKERITITSEKLPDFDAVIATGSDNTALYFNHYFGKYPSIIRKNRNSVAIIDGTESKAEMEALANDVFRYFGLGCRNVSKLYVPEGYDWDHLFNGMYSWKDVINNHKYMNNYDYNKAVYLMSLIPLLDNEFLLLKEDTAFSSPISVLFYQTYKDGTTLEALLAAEKAHIQCIVSKNHVPFGRAQKPNLNDYADGVDTMAFLLDL</sequence>
<evidence type="ECO:0000313" key="3">
    <source>
        <dbReference type="Proteomes" id="UP000505306"/>
    </source>
</evidence>
<keyword evidence="1" id="KW-0521">NADP</keyword>
<dbReference type="Proteomes" id="UP000505306">
    <property type="component" value="Chromosome"/>
</dbReference>
<organism evidence="2 3">
    <name type="scientific">Rasiella rasia</name>
    <dbReference type="NCBI Taxonomy" id="2744027"/>
    <lineage>
        <taxon>Bacteria</taxon>
        <taxon>Pseudomonadati</taxon>
        <taxon>Bacteroidota</taxon>
        <taxon>Flavobacteriia</taxon>
        <taxon>Flavobacteriales</taxon>
        <taxon>Flavobacteriaceae</taxon>
        <taxon>Rasiella</taxon>
    </lineage>
</organism>
<evidence type="ECO:0000313" key="2">
    <source>
        <dbReference type="EMBL" id="QIE58576.1"/>
    </source>
</evidence>
<gene>
    <name evidence="2" type="ORF">G5B37_03075</name>
</gene>
<dbReference type="KEGG" id="mgel:G5B37_03075"/>
<dbReference type="GO" id="GO:0003995">
    <property type="term" value="F:acyl-CoA dehydrogenase activity"/>
    <property type="evidence" value="ECO:0007669"/>
    <property type="project" value="InterPro"/>
</dbReference>
<dbReference type="Pfam" id="PF05893">
    <property type="entry name" value="LuxC"/>
    <property type="match status" value="1"/>
</dbReference>
<evidence type="ECO:0000256" key="1">
    <source>
        <dbReference type="ARBA" id="ARBA00022857"/>
    </source>
</evidence>
<dbReference type="EMBL" id="CP049057">
    <property type="protein sequence ID" value="QIE58576.1"/>
    <property type="molecule type" value="Genomic_DNA"/>
</dbReference>
<dbReference type="InterPro" id="IPR008670">
    <property type="entry name" value="CoA_reduct_LuxC"/>
</dbReference>
<proteinExistence type="predicted"/>
<dbReference type="GO" id="GO:0008218">
    <property type="term" value="P:bioluminescence"/>
    <property type="evidence" value="ECO:0007669"/>
    <property type="project" value="InterPro"/>
</dbReference>
<dbReference type="AlphaFoldDB" id="A0A6G6GJ07"/>
<name>A0A6G6GJ07_9FLAO</name>
<protein>
    <submittedName>
        <fullName evidence="2">Acyl-CoA reductase</fullName>
    </submittedName>
</protein>